<dbReference type="EMBL" id="CP011129">
    <property type="protein sequence ID" value="ALN78743.1"/>
    <property type="molecule type" value="Genomic_DNA"/>
</dbReference>
<dbReference type="KEGG" id="lab:LA76x_0582"/>
<protein>
    <submittedName>
        <fullName evidence="1">Uncharacterized protein</fullName>
    </submittedName>
</protein>
<organism evidence="1 2">
    <name type="scientific">Lysobacter antibioticus</name>
    <dbReference type="NCBI Taxonomy" id="84531"/>
    <lineage>
        <taxon>Bacteria</taxon>
        <taxon>Pseudomonadati</taxon>
        <taxon>Pseudomonadota</taxon>
        <taxon>Gammaproteobacteria</taxon>
        <taxon>Lysobacterales</taxon>
        <taxon>Lysobacteraceae</taxon>
        <taxon>Lysobacter</taxon>
    </lineage>
</organism>
<reference evidence="1 2" key="1">
    <citation type="journal article" date="2015" name="BMC Genomics">
        <title>Comparative genomics and metabolic profiling of the genus Lysobacter.</title>
        <authorList>
            <person name="de Bruijn I."/>
            <person name="Cheng X."/>
            <person name="de Jager V."/>
            <person name="Exposito R.G."/>
            <person name="Watrous J."/>
            <person name="Patel N."/>
            <person name="Postma J."/>
            <person name="Dorrestein P.C."/>
            <person name="Kobayashi D."/>
            <person name="Raaijmakers J.M."/>
        </authorList>
    </citation>
    <scope>NUCLEOTIDE SEQUENCE [LARGE SCALE GENOMIC DNA]</scope>
    <source>
        <strain evidence="1 2">76</strain>
    </source>
</reference>
<sequence length="76" mass="8532">MPRKSRIKGRAIYEQKLLGSDGAQGFVETLRFWSVKSNEYVAAIQKHAEAHSIEMTLEEHPSEPGEIYVVAEIEGS</sequence>
<gene>
    <name evidence="1" type="ORF">LA76x_0582</name>
</gene>
<dbReference type="PATRIC" id="fig|84531.8.peg.610"/>
<dbReference type="Proteomes" id="UP000060787">
    <property type="component" value="Chromosome"/>
</dbReference>
<evidence type="ECO:0000313" key="1">
    <source>
        <dbReference type="EMBL" id="ALN78743.1"/>
    </source>
</evidence>
<accession>A0A0S2F5C5</accession>
<name>A0A0S2F5C5_LYSAN</name>
<proteinExistence type="predicted"/>
<keyword evidence="2" id="KW-1185">Reference proteome</keyword>
<dbReference type="AlphaFoldDB" id="A0A0S2F5C5"/>
<evidence type="ECO:0000313" key="2">
    <source>
        <dbReference type="Proteomes" id="UP000060787"/>
    </source>
</evidence>